<feature type="compositionally biased region" description="Basic and acidic residues" evidence="1">
    <location>
        <begin position="1"/>
        <end position="16"/>
    </location>
</feature>
<protein>
    <submittedName>
        <fullName evidence="2">Uncharacterized protein</fullName>
    </submittedName>
</protein>
<evidence type="ECO:0000313" key="3">
    <source>
        <dbReference type="Proteomes" id="UP000077684"/>
    </source>
</evidence>
<evidence type="ECO:0000256" key="1">
    <source>
        <dbReference type="SAM" id="MobiDB-lite"/>
    </source>
</evidence>
<dbReference type="Proteomes" id="UP000077684">
    <property type="component" value="Unassembled WGS sequence"/>
</dbReference>
<feature type="compositionally biased region" description="Basic residues" evidence="1">
    <location>
        <begin position="17"/>
        <end position="28"/>
    </location>
</feature>
<reference evidence="2" key="1">
    <citation type="submission" date="2016-04" db="EMBL/GenBank/DDBJ databases">
        <authorList>
            <person name="Nguyen H.D."/>
            <person name="Samba Siva P."/>
            <person name="Cullis J."/>
            <person name="Levesque C.A."/>
            <person name="Hambleton S."/>
        </authorList>
    </citation>
    <scope>NUCLEOTIDE SEQUENCE</scope>
    <source>
        <strain evidence="2">DAOMC 236426</strain>
    </source>
</reference>
<sequence length="185" mass="20329">DSEAAQSEKEDFDSGRPRPRPRRARPASKRSDFVVPDSDSEEWDVPVTGSKRTSGPVHEDAREPVSKKADSGSSKNTSRQPPVPPTRQEREQHAAAAKMNAPSKRTRTESAQSGVVTIEDDDDDDTPRAGRVFNGKNAHKRFMENDIAISTAAKNSILGAVQDSDAYDGYKYLSSEWTDGTKTHD</sequence>
<feature type="region of interest" description="Disordered" evidence="1">
    <location>
        <begin position="1"/>
        <end position="137"/>
    </location>
</feature>
<feature type="compositionally biased region" description="Basic and acidic residues" evidence="1">
    <location>
        <begin position="57"/>
        <end position="70"/>
    </location>
</feature>
<dbReference type="AlphaFoldDB" id="A0A8X7MMF3"/>
<reference evidence="2" key="2">
    <citation type="journal article" date="2019" name="IMA Fungus">
        <title>Genome sequencing and comparison of five Tilletia species to identify candidate genes for the detection of regulated species infecting wheat.</title>
        <authorList>
            <person name="Nguyen H.D.T."/>
            <person name="Sultana T."/>
            <person name="Kesanakurti P."/>
            <person name="Hambleton S."/>
        </authorList>
    </citation>
    <scope>NUCLEOTIDE SEQUENCE</scope>
    <source>
        <strain evidence="2">DAOMC 236426</strain>
    </source>
</reference>
<name>A0A8X7MMF3_9BASI</name>
<comment type="caution">
    <text evidence="2">The sequence shown here is derived from an EMBL/GenBank/DDBJ whole genome shotgun (WGS) entry which is preliminary data.</text>
</comment>
<dbReference type="EMBL" id="LWDE02001336">
    <property type="protein sequence ID" value="KAE8241451.1"/>
    <property type="molecule type" value="Genomic_DNA"/>
</dbReference>
<gene>
    <name evidence="2" type="ORF">A4X06_0g7532</name>
</gene>
<feature type="non-terminal residue" evidence="2">
    <location>
        <position position="185"/>
    </location>
</feature>
<keyword evidence="3" id="KW-1185">Reference proteome</keyword>
<organism evidence="2 3">
    <name type="scientific">Tilletia controversa</name>
    <name type="common">dwarf bunt fungus</name>
    <dbReference type="NCBI Taxonomy" id="13291"/>
    <lineage>
        <taxon>Eukaryota</taxon>
        <taxon>Fungi</taxon>
        <taxon>Dikarya</taxon>
        <taxon>Basidiomycota</taxon>
        <taxon>Ustilaginomycotina</taxon>
        <taxon>Exobasidiomycetes</taxon>
        <taxon>Tilletiales</taxon>
        <taxon>Tilletiaceae</taxon>
        <taxon>Tilletia</taxon>
    </lineage>
</organism>
<evidence type="ECO:0000313" key="2">
    <source>
        <dbReference type="EMBL" id="KAE8241451.1"/>
    </source>
</evidence>
<accession>A0A8X7MMF3</accession>
<feature type="compositionally biased region" description="Polar residues" evidence="1">
    <location>
        <begin position="71"/>
        <end position="80"/>
    </location>
</feature>
<proteinExistence type="predicted"/>